<dbReference type="EC" id="1.2.1.-" evidence="8"/>
<dbReference type="GO" id="GO:0016620">
    <property type="term" value="F:oxidoreductase activity, acting on the aldehyde or oxo group of donors, NAD or NADP as acceptor"/>
    <property type="evidence" value="ECO:0007669"/>
    <property type="project" value="InterPro"/>
</dbReference>
<dbReference type="NCBIfam" id="TIGR01534">
    <property type="entry name" value="GAPDH-I"/>
    <property type="match status" value="1"/>
</dbReference>
<feature type="binding site" evidence="4">
    <location>
        <begin position="211"/>
        <end position="212"/>
    </location>
    <ligand>
        <name>D-glyceraldehyde 3-phosphate</name>
        <dbReference type="ChEBI" id="CHEBI:59776"/>
    </ligand>
</feature>
<dbReference type="SUPFAM" id="SSF51735">
    <property type="entry name" value="NAD(P)-binding Rossmann-fold domains"/>
    <property type="match status" value="1"/>
</dbReference>
<feature type="binding site" evidence="5">
    <location>
        <position position="316"/>
    </location>
    <ligand>
        <name>NAD(+)</name>
        <dbReference type="ChEBI" id="CHEBI:57540"/>
    </ligand>
</feature>
<reference evidence="10" key="1">
    <citation type="submission" date="2009-12" db="EMBL/GenBank/DDBJ databases">
        <authorList>
            <person name="Kielak A."/>
            <person name="van Veen J.A."/>
            <person name="Kowalchuk G.A."/>
        </authorList>
    </citation>
    <scope>NUCLEOTIDE SEQUENCE</scope>
</reference>
<evidence type="ECO:0000256" key="8">
    <source>
        <dbReference type="RuleBase" id="RU361160"/>
    </source>
</evidence>
<protein>
    <recommendedName>
        <fullName evidence="8">Glyceraldehyde-3-phosphate dehydrogenase</fullName>
        <ecNumber evidence="8">1.2.1.-</ecNumber>
    </recommendedName>
</protein>
<dbReference type="SMART" id="SM00846">
    <property type="entry name" value="Gp_dh_N"/>
    <property type="match status" value="1"/>
</dbReference>
<evidence type="ECO:0000313" key="10">
    <source>
        <dbReference type="EMBL" id="ADC35984.1"/>
    </source>
</evidence>
<dbReference type="GO" id="GO:0051287">
    <property type="term" value="F:NAD binding"/>
    <property type="evidence" value="ECO:0007669"/>
    <property type="project" value="InterPro"/>
</dbReference>
<name>E3T6P0_9BACT</name>
<proteinExistence type="inferred from homology"/>
<feature type="active site" description="Nucleophile" evidence="3">
    <location>
        <position position="153"/>
    </location>
</feature>
<dbReference type="GO" id="GO:0006006">
    <property type="term" value="P:glucose metabolic process"/>
    <property type="evidence" value="ECO:0007669"/>
    <property type="project" value="InterPro"/>
</dbReference>
<organism evidence="10">
    <name type="scientific">uncultured bacterium 148</name>
    <dbReference type="NCBI Taxonomy" id="698380"/>
    <lineage>
        <taxon>Bacteria</taxon>
        <taxon>environmental samples</taxon>
    </lineage>
</organism>
<keyword evidence="2 8" id="KW-0560">Oxidoreductase</keyword>
<evidence type="ECO:0000256" key="7">
    <source>
        <dbReference type="RuleBase" id="RU000397"/>
    </source>
</evidence>
<dbReference type="InterPro" id="IPR020831">
    <property type="entry name" value="GlycerAld/Erythrose_P_DH"/>
</dbReference>
<feature type="binding site" evidence="4">
    <location>
        <position position="183"/>
    </location>
    <ligand>
        <name>D-glyceraldehyde 3-phosphate</name>
        <dbReference type="ChEBI" id="CHEBI:59776"/>
    </ligand>
</feature>
<feature type="binding site" evidence="5">
    <location>
        <begin position="12"/>
        <end position="13"/>
    </location>
    <ligand>
        <name>NAD(+)</name>
        <dbReference type="ChEBI" id="CHEBI:57540"/>
    </ligand>
</feature>
<keyword evidence="5" id="KW-0520">NAD</keyword>
<feature type="binding site" evidence="5">
    <location>
        <position position="121"/>
    </location>
    <ligand>
        <name>NAD(+)</name>
        <dbReference type="ChEBI" id="CHEBI:57540"/>
    </ligand>
</feature>
<dbReference type="InterPro" id="IPR020829">
    <property type="entry name" value="GlycerAld_3-P_DH_cat"/>
</dbReference>
<evidence type="ECO:0000256" key="1">
    <source>
        <dbReference type="ARBA" id="ARBA00007406"/>
    </source>
</evidence>
<dbReference type="InterPro" id="IPR020830">
    <property type="entry name" value="GlycerAld_3-P_DH_AS"/>
</dbReference>
<accession>E3T6P0</accession>
<comment type="similarity">
    <text evidence="1 7">Belongs to the glyceraldehyde-3-phosphate dehydrogenase family.</text>
</comment>
<dbReference type="AlphaFoldDB" id="E3T6P0"/>
<evidence type="ECO:0000256" key="5">
    <source>
        <dbReference type="PIRSR" id="PIRSR000149-3"/>
    </source>
</evidence>
<dbReference type="SUPFAM" id="SSF55347">
    <property type="entry name" value="Glyceraldehyde-3-phosphate dehydrogenase-like, C-terminal domain"/>
    <property type="match status" value="1"/>
</dbReference>
<dbReference type="InterPro" id="IPR006424">
    <property type="entry name" value="Glyceraldehyde-3-P_DH_1"/>
</dbReference>
<feature type="binding site" evidence="4">
    <location>
        <begin position="152"/>
        <end position="154"/>
    </location>
    <ligand>
        <name>D-glyceraldehyde 3-phosphate</name>
        <dbReference type="ChEBI" id="CHEBI:59776"/>
    </ligand>
</feature>
<dbReference type="PROSITE" id="PS00071">
    <property type="entry name" value="GAPDH"/>
    <property type="match status" value="1"/>
</dbReference>
<dbReference type="Gene3D" id="3.30.360.10">
    <property type="entry name" value="Dihydrodipicolinate Reductase, domain 2"/>
    <property type="match status" value="1"/>
</dbReference>
<dbReference type="GO" id="GO:0050661">
    <property type="term" value="F:NADP binding"/>
    <property type="evidence" value="ECO:0007669"/>
    <property type="project" value="InterPro"/>
</dbReference>
<dbReference type="InterPro" id="IPR020828">
    <property type="entry name" value="GlycerAld_3-P_DH_NAD(P)-bd"/>
</dbReference>
<evidence type="ECO:0000256" key="4">
    <source>
        <dbReference type="PIRSR" id="PIRSR000149-2"/>
    </source>
</evidence>
<keyword evidence="5" id="KW-0547">Nucleotide-binding</keyword>
<dbReference type="EMBL" id="GU260707">
    <property type="protein sequence ID" value="ADC35984.1"/>
    <property type="molecule type" value="Genomic_DNA"/>
</dbReference>
<dbReference type="InterPro" id="IPR036291">
    <property type="entry name" value="NAD(P)-bd_dom_sf"/>
</dbReference>
<feature type="binding site" evidence="4">
    <location>
        <position position="234"/>
    </location>
    <ligand>
        <name>D-glyceraldehyde 3-phosphate</name>
        <dbReference type="ChEBI" id="CHEBI:59776"/>
    </ligand>
</feature>
<evidence type="ECO:0000259" key="9">
    <source>
        <dbReference type="SMART" id="SM00846"/>
    </source>
</evidence>
<dbReference type="FunFam" id="3.40.50.720:FF:000001">
    <property type="entry name" value="Glyceraldehyde-3-phosphate dehydrogenase"/>
    <property type="match status" value="1"/>
</dbReference>
<dbReference type="PANTHER" id="PTHR43148">
    <property type="entry name" value="GLYCERALDEHYDE-3-PHOSPHATE DEHYDROGENASE 2"/>
    <property type="match status" value="1"/>
</dbReference>
<dbReference type="CDD" id="cd18126">
    <property type="entry name" value="GAPDH_I_C"/>
    <property type="match status" value="1"/>
</dbReference>
<dbReference type="PRINTS" id="PR00078">
    <property type="entry name" value="G3PDHDRGNASE"/>
</dbReference>
<sequence>MTTRVGINGFGRIGRQSLKAMIERAPDVEVVAVNDLVDAEMNALLFKHDSTYGQYPGEVKAGDKSIIIDGREIRILAEKDPAALPWKDLGVDIVLESTGIFTDASKAAAHIDAGAQKVIISAPAKGEDITIVLGVNDDKYDPAAHHVISNASCTTNCLAPAAKVVHDLVTIEKGLMNTIHSYTNDQRILDVAHKDPRRARSAGQNIIPTTTGAAKALSLVIPDLKGRFDGFSLRVPTPTVSVVDFTATVSRDTSVEELNDAFRAAAAGPMQGILGVSDEPLVSMDFKGDTRSSIIDAESTMVLGGNMVKVIAWYDNEWGYSCRIADLVALVAARLPVAA</sequence>
<dbReference type="Gene3D" id="3.40.50.720">
    <property type="entry name" value="NAD(P)-binding Rossmann-like Domain"/>
    <property type="match status" value="1"/>
</dbReference>
<dbReference type="CDD" id="cd05214">
    <property type="entry name" value="GAPDH_I_N"/>
    <property type="match status" value="1"/>
</dbReference>
<dbReference type="Pfam" id="PF02800">
    <property type="entry name" value="Gp_dh_C"/>
    <property type="match status" value="1"/>
</dbReference>
<dbReference type="Pfam" id="PF00044">
    <property type="entry name" value="Gp_dh_N"/>
    <property type="match status" value="1"/>
</dbReference>
<dbReference type="PIRSF" id="PIRSF000149">
    <property type="entry name" value="GAP_DH"/>
    <property type="match status" value="1"/>
</dbReference>
<dbReference type="FunFam" id="3.30.360.10:FF:000002">
    <property type="entry name" value="Glyceraldehyde-3-phosphate dehydrogenase"/>
    <property type="match status" value="1"/>
</dbReference>
<feature type="domain" description="Glyceraldehyde 3-phosphate dehydrogenase NAD(P) binding" evidence="9">
    <location>
        <begin position="3"/>
        <end position="153"/>
    </location>
</feature>
<evidence type="ECO:0000256" key="6">
    <source>
        <dbReference type="PIRSR" id="PIRSR000149-4"/>
    </source>
</evidence>
<evidence type="ECO:0000256" key="2">
    <source>
        <dbReference type="ARBA" id="ARBA00023002"/>
    </source>
</evidence>
<feature type="binding site" evidence="5">
    <location>
        <position position="35"/>
    </location>
    <ligand>
        <name>NAD(+)</name>
        <dbReference type="ChEBI" id="CHEBI:57540"/>
    </ligand>
</feature>
<reference evidence="10" key="2">
    <citation type="journal article" date="2010" name="Appl. Environ. Microbiol.">
        <title>Comparative analysis of acidobacterial genomic fragments from terrestrial and aquatic metagenomic libraries, with emphasis on acidobacteria subdivision 6.</title>
        <authorList>
            <person name="Kielak A.M."/>
            <person name="van Veen J.A."/>
            <person name="Kowalchuk G.A."/>
        </authorList>
    </citation>
    <scope>NUCLEOTIDE SEQUENCE</scope>
</reference>
<feature type="site" description="Activates thiol group during catalysis" evidence="6">
    <location>
        <position position="180"/>
    </location>
</feature>
<evidence type="ECO:0000256" key="3">
    <source>
        <dbReference type="PIRSR" id="PIRSR000149-1"/>
    </source>
</evidence>